<keyword evidence="1" id="KW-0732">Signal</keyword>
<dbReference type="InterPro" id="IPR010994">
    <property type="entry name" value="RuvA_2-like"/>
</dbReference>
<keyword evidence="3" id="KW-1185">Reference proteome</keyword>
<reference evidence="3" key="1">
    <citation type="journal article" date="2019" name="Int. J. Syst. Evol. Microbiol.">
        <title>The Global Catalogue of Microorganisms (GCM) 10K type strain sequencing project: providing services to taxonomists for standard genome sequencing and annotation.</title>
        <authorList>
            <consortium name="The Broad Institute Genomics Platform"/>
            <consortium name="The Broad Institute Genome Sequencing Center for Infectious Disease"/>
            <person name="Wu L."/>
            <person name="Ma J."/>
        </authorList>
    </citation>
    <scope>NUCLEOTIDE SEQUENCE [LARGE SCALE GENOMIC DNA]</scope>
    <source>
        <strain evidence="3">JCM 17924</strain>
    </source>
</reference>
<protein>
    <submittedName>
        <fullName evidence="2">Helix-hairpin-helix domain-containing protein</fullName>
    </submittedName>
</protein>
<feature type="chain" id="PRO_5045549304" evidence="1">
    <location>
        <begin position="48"/>
        <end position="731"/>
    </location>
</feature>
<sequence>MSKSLIALPKPGNRFARVAISRLAVRSSSLKTGLAALLLLTAATAHAQAPEYPRPRPDLDRLVQELFAEPQSDNVPYEDLYETLLQYLQTPLNLNTASREELSSLLLLSEPQITALLEHRQQNGPLLSLYELQSIRGFDLRTAYRMAAFVNVGDQNTNAARGPLWRRILQEENNALFIRYERVLEERPGYAPSDTTSTGRPASRYLGSPDKVLVRFRTSHARDFSVGFAAEKDAGEQFTWDQKTRRYGFDYYAGHIALFERGRLKSVILGDYQLQFGQGLLLSSGLQVGKGAETITTLRRSNLGIRPYNSVLESTFFRGAAATVAVAPSLRLTGFASVKRVDASLQSGVADTLREFDEFASGLLISGFHRTENELANRKNVREVITGGNVTFAPGGGRFNLGLTAVNTQLSTPLERSLEPYNRYEFRGNHNLAISAHYSYGWRNLSLFGETGRSSSGGIGTVNGLLASLGPDVDASVLHRSYARNFHTLYGNALAENTRNINENGLYFGLKVRPIARWELSAYYDQFSFPWLKYQVGGPSRGYDWLVRVTYAPTKTSLLYAQFRTREKEYDDDQLVRPAPMPVPTVRRSLLFYYDTNPTQTLSLRTRVQGTLYRENEGPTTSGFLLAQDVTVHPMQRLRLTGRYALFDTDDFDTRQYAFEQDVLYAFSVPGLSGRGTRMYALAEVKLNRRLTLWLRYAVTRYRDQRTVGSGLEEIQGPQRSDVKAQLRVAL</sequence>
<dbReference type="SUPFAM" id="SSF47781">
    <property type="entry name" value="RuvA domain 2-like"/>
    <property type="match status" value="1"/>
</dbReference>
<evidence type="ECO:0000313" key="2">
    <source>
        <dbReference type="EMBL" id="GAA4372848.1"/>
    </source>
</evidence>
<proteinExistence type="predicted"/>
<dbReference type="EMBL" id="BAABHA010000001">
    <property type="protein sequence ID" value="GAA4372848.1"/>
    <property type="molecule type" value="Genomic_DNA"/>
</dbReference>
<feature type="signal peptide" evidence="1">
    <location>
        <begin position="1"/>
        <end position="47"/>
    </location>
</feature>
<accession>A0ABP8IUY7</accession>
<comment type="caution">
    <text evidence="2">The sequence shown here is derived from an EMBL/GenBank/DDBJ whole genome shotgun (WGS) entry which is preliminary data.</text>
</comment>
<evidence type="ECO:0000313" key="3">
    <source>
        <dbReference type="Proteomes" id="UP001500454"/>
    </source>
</evidence>
<organism evidence="2 3">
    <name type="scientific">Hymenobacter koreensis</name>
    <dbReference type="NCBI Taxonomy" id="1084523"/>
    <lineage>
        <taxon>Bacteria</taxon>
        <taxon>Pseudomonadati</taxon>
        <taxon>Bacteroidota</taxon>
        <taxon>Cytophagia</taxon>
        <taxon>Cytophagales</taxon>
        <taxon>Hymenobacteraceae</taxon>
        <taxon>Hymenobacter</taxon>
    </lineage>
</organism>
<gene>
    <name evidence="2" type="ORF">GCM10023186_02750</name>
</gene>
<name>A0ABP8IUY7_9BACT</name>
<dbReference type="RefSeq" id="WP_345220680.1">
    <property type="nucleotide sequence ID" value="NZ_BAABHA010000001.1"/>
</dbReference>
<dbReference type="Proteomes" id="UP001500454">
    <property type="component" value="Unassembled WGS sequence"/>
</dbReference>
<evidence type="ECO:0000256" key="1">
    <source>
        <dbReference type="SAM" id="SignalP"/>
    </source>
</evidence>
<dbReference type="Pfam" id="PF12836">
    <property type="entry name" value="HHH_3"/>
    <property type="match status" value="1"/>
</dbReference>